<evidence type="ECO:0000259" key="4">
    <source>
        <dbReference type="PROSITE" id="PS01124"/>
    </source>
</evidence>
<dbReference type="SUPFAM" id="SSF46689">
    <property type="entry name" value="Homeodomain-like"/>
    <property type="match status" value="2"/>
</dbReference>
<protein>
    <recommendedName>
        <fullName evidence="4">HTH araC/xylS-type domain-containing protein</fullName>
    </recommendedName>
</protein>
<evidence type="ECO:0000256" key="3">
    <source>
        <dbReference type="ARBA" id="ARBA00023163"/>
    </source>
</evidence>
<dbReference type="InterPro" id="IPR050204">
    <property type="entry name" value="AraC_XylS_family_regulators"/>
</dbReference>
<dbReference type="SMART" id="SM00342">
    <property type="entry name" value="HTH_ARAC"/>
    <property type="match status" value="1"/>
</dbReference>
<gene>
    <name evidence="5" type="ORF">GCM10009851_36080</name>
</gene>
<accession>A0ABN3E3E3</accession>
<keyword evidence="2" id="KW-0238">DNA-binding</keyword>
<dbReference type="RefSeq" id="WP_259481079.1">
    <property type="nucleotide sequence ID" value="NZ_BAAAQY010000013.1"/>
</dbReference>
<dbReference type="PANTHER" id="PTHR46796:SF7">
    <property type="entry name" value="ARAC FAMILY TRANSCRIPTIONAL REGULATOR"/>
    <property type="match status" value="1"/>
</dbReference>
<dbReference type="PRINTS" id="PR00032">
    <property type="entry name" value="HTHARAC"/>
</dbReference>
<dbReference type="PROSITE" id="PS00041">
    <property type="entry name" value="HTH_ARAC_FAMILY_1"/>
    <property type="match status" value="1"/>
</dbReference>
<dbReference type="EMBL" id="BAAAQY010000013">
    <property type="protein sequence ID" value="GAA2247429.1"/>
    <property type="molecule type" value="Genomic_DNA"/>
</dbReference>
<keyword evidence="3" id="KW-0804">Transcription</keyword>
<name>A0ABN3E3E3_9MICO</name>
<dbReference type="InterPro" id="IPR009057">
    <property type="entry name" value="Homeodomain-like_sf"/>
</dbReference>
<organism evidence="5 6">
    <name type="scientific">Herbiconiux moechotypicola</name>
    <dbReference type="NCBI Taxonomy" id="637393"/>
    <lineage>
        <taxon>Bacteria</taxon>
        <taxon>Bacillati</taxon>
        <taxon>Actinomycetota</taxon>
        <taxon>Actinomycetes</taxon>
        <taxon>Micrococcales</taxon>
        <taxon>Microbacteriaceae</taxon>
        <taxon>Herbiconiux</taxon>
    </lineage>
</organism>
<dbReference type="Pfam" id="PF12852">
    <property type="entry name" value="Cupin_6"/>
    <property type="match status" value="1"/>
</dbReference>
<evidence type="ECO:0000313" key="6">
    <source>
        <dbReference type="Proteomes" id="UP001500929"/>
    </source>
</evidence>
<reference evidence="5 6" key="1">
    <citation type="journal article" date="2019" name="Int. J. Syst. Evol. Microbiol.">
        <title>The Global Catalogue of Microorganisms (GCM) 10K type strain sequencing project: providing services to taxonomists for standard genome sequencing and annotation.</title>
        <authorList>
            <consortium name="The Broad Institute Genomics Platform"/>
            <consortium name="The Broad Institute Genome Sequencing Center for Infectious Disease"/>
            <person name="Wu L."/>
            <person name="Ma J."/>
        </authorList>
    </citation>
    <scope>NUCLEOTIDE SEQUENCE [LARGE SCALE GENOMIC DNA]</scope>
    <source>
        <strain evidence="5 6">JCM 16117</strain>
    </source>
</reference>
<keyword evidence="1" id="KW-0805">Transcription regulation</keyword>
<dbReference type="PROSITE" id="PS01124">
    <property type="entry name" value="HTH_ARAC_FAMILY_2"/>
    <property type="match status" value="1"/>
</dbReference>
<dbReference type="InterPro" id="IPR020449">
    <property type="entry name" value="Tscrpt_reg_AraC-type_HTH"/>
</dbReference>
<comment type="caution">
    <text evidence="5">The sequence shown here is derived from an EMBL/GenBank/DDBJ whole genome shotgun (WGS) entry which is preliminary data.</text>
</comment>
<dbReference type="PANTHER" id="PTHR46796">
    <property type="entry name" value="HTH-TYPE TRANSCRIPTIONAL ACTIVATOR RHAS-RELATED"/>
    <property type="match status" value="1"/>
</dbReference>
<feature type="domain" description="HTH araC/xylS-type" evidence="4">
    <location>
        <begin position="196"/>
        <end position="294"/>
    </location>
</feature>
<dbReference type="InterPro" id="IPR018062">
    <property type="entry name" value="HTH_AraC-typ_CS"/>
</dbReference>
<dbReference type="InterPro" id="IPR018060">
    <property type="entry name" value="HTH_AraC"/>
</dbReference>
<evidence type="ECO:0000256" key="1">
    <source>
        <dbReference type="ARBA" id="ARBA00023015"/>
    </source>
</evidence>
<evidence type="ECO:0000313" key="5">
    <source>
        <dbReference type="EMBL" id="GAA2247429.1"/>
    </source>
</evidence>
<proteinExistence type="predicted"/>
<dbReference type="Pfam" id="PF12833">
    <property type="entry name" value="HTH_18"/>
    <property type="match status" value="1"/>
</dbReference>
<sequence>MRATVGTVAAGETDALGAFIGRLRFAGGAAATTALALGDRQRFEPPAGERPVVLHHVISGSVSLCGDEVCGIARTGDVVVLPGGGAHSVTALDGSELLTLTLRPDLATLAAMGGLPALLTVCCLSGGEPFVGAVLEQLVREHRGARAGATTLIDRLAELVLASAVRTWAEAGAAGGAGETESVAGRSVALRDPHVARAVEAIHARPGEAWTVAGLARLARSSRSVFAAQFRVAVGATPLEYLGRVRMDRAKELLVPGGPTVGRVAEELGYRSDEAFSRAFRRAVGVSPTQWRRDARPAPRIPTVTATVTSAPAVAAR</sequence>
<evidence type="ECO:0000256" key="2">
    <source>
        <dbReference type="ARBA" id="ARBA00023125"/>
    </source>
</evidence>
<dbReference type="Proteomes" id="UP001500929">
    <property type="component" value="Unassembled WGS sequence"/>
</dbReference>
<dbReference type="InterPro" id="IPR032783">
    <property type="entry name" value="AraC_lig"/>
</dbReference>
<keyword evidence="6" id="KW-1185">Reference proteome</keyword>
<dbReference type="Gene3D" id="1.10.10.60">
    <property type="entry name" value="Homeodomain-like"/>
    <property type="match status" value="2"/>
</dbReference>